<dbReference type="GO" id="GO:0046872">
    <property type="term" value="F:metal ion binding"/>
    <property type="evidence" value="ECO:0007669"/>
    <property type="project" value="UniProtKB-KW"/>
</dbReference>
<dbReference type="SUPFAM" id="SSF51366">
    <property type="entry name" value="Ribulose-phoshate binding barrel"/>
    <property type="match status" value="1"/>
</dbReference>
<evidence type="ECO:0000256" key="2">
    <source>
        <dbReference type="ARBA" id="ARBA00001936"/>
    </source>
</evidence>
<dbReference type="InterPro" id="IPR013785">
    <property type="entry name" value="Aldolase_TIM"/>
</dbReference>
<comment type="similarity">
    <text evidence="6">Belongs to the ribulose-phosphate 3-epimerase family.</text>
</comment>
<organism evidence="10 11">
    <name type="scientific">Tetragenococcus muriaticus 3MR10-3</name>
    <dbReference type="NCBI Taxonomy" id="1302648"/>
    <lineage>
        <taxon>Bacteria</taxon>
        <taxon>Bacillati</taxon>
        <taxon>Bacillota</taxon>
        <taxon>Bacilli</taxon>
        <taxon>Lactobacillales</taxon>
        <taxon>Enterococcaceae</taxon>
        <taxon>Tetragenococcus</taxon>
    </lineage>
</organism>
<dbReference type="Pfam" id="PF00834">
    <property type="entry name" value="Ribul_P_3_epim"/>
    <property type="match status" value="1"/>
</dbReference>
<keyword evidence="9 10" id="KW-0413">Isomerase</keyword>
<dbReference type="FunFam" id="3.20.20.70:FF:000004">
    <property type="entry name" value="Ribulose-phosphate 3-epimerase"/>
    <property type="match status" value="1"/>
</dbReference>
<proteinExistence type="inferred from homology"/>
<evidence type="ECO:0000256" key="3">
    <source>
        <dbReference type="ARBA" id="ARBA00001941"/>
    </source>
</evidence>
<evidence type="ECO:0000256" key="4">
    <source>
        <dbReference type="ARBA" id="ARBA00001947"/>
    </source>
</evidence>
<evidence type="ECO:0000256" key="7">
    <source>
        <dbReference type="ARBA" id="ARBA00013188"/>
    </source>
</evidence>
<keyword evidence="11" id="KW-1185">Reference proteome</keyword>
<comment type="cofactor">
    <cofactor evidence="3">
        <name>Co(2+)</name>
        <dbReference type="ChEBI" id="CHEBI:48828"/>
    </cofactor>
</comment>
<dbReference type="NCBIfam" id="NF004076">
    <property type="entry name" value="PRK05581.1-4"/>
    <property type="match status" value="1"/>
</dbReference>
<dbReference type="PATRIC" id="fig|1302648.3.peg.1721"/>
<dbReference type="PANTHER" id="PTHR11749">
    <property type="entry name" value="RIBULOSE-5-PHOSPHATE-3-EPIMERASE"/>
    <property type="match status" value="1"/>
</dbReference>
<evidence type="ECO:0000313" key="10">
    <source>
        <dbReference type="EMBL" id="KFN89909.1"/>
    </source>
</evidence>
<sequence>MEKIAASIMCADMLNVQTELERLEKTDCDLLHLDVMDGVFVDNLALGPEWMASVKKQTSLPFDIHLATEMPEKYVEMFRFLKPETISFHIEAAANPILLIHRLKNYGIKPSLALNPATPIEDILPYLAEVDQILLMTVPTGFAGQAFRKETLEKLCELKNILAQRNLHPLIEVDGNINTQTISWMKEVMPDIFVLGTSALFQGGDANSYQERIRTVRQAVNAYKSDF</sequence>
<dbReference type="EC" id="5.1.3.1" evidence="7"/>
<accession>A0A091BYZ8</accession>
<dbReference type="InterPro" id="IPR011060">
    <property type="entry name" value="RibuloseP-bd_barrel"/>
</dbReference>
<evidence type="ECO:0000256" key="8">
    <source>
        <dbReference type="ARBA" id="ARBA00022723"/>
    </source>
</evidence>
<comment type="cofactor">
    <cofactor evidence="5">
        <name>Fe(2+)</name>
        <dbReference type="ChEBI" id="CHEBI:29033"/>
    </cofactor>
</comment>
<evidence type="ECO:0000256" key="1">
    <source>
        <dbReference type="ARBA" id="ARBA00001782"/>
    </source>
</evidence>
<name>A0A091BYZ8_9ENTE</name>
<gene>
    <name evidence="10" type="ORF">TMU3MR103_1759</name>
</gene>
<dbReference type="AlphaFoldDB" id="A0A091BYZ8"/>
<dbReference type="EMBL" id="JPVT01000189">
    <property type="protein sequence ID" value="KFN89909.1"/>
    <property type="molecule type" value="Genomic_DNA"/>
</dbReference>
<keyword evidence="8" id="KW-0479">Metal-binding</keyword>
<dbReference type="CDD" id="cd00429">
    <property type="entry name" value="RPE"/>
    <property type="match status" value="1"/>
</dbReference>
<comment type="catalytic activity">
    <reaction evidence="1">
        <text>D-ribulose 5-phosphate = D-xylulose 5-phosphate</text>
        <dbReference type="Rhea" id="RHEA:13677"/>
        <dbReference type="ChEBI" id="CHEBI:57737"/>
        <dbReference type="ChEBI" id="CHEBI:58121"/>
        <dbReference type="EC" id="5.1.3.1"/>
    </reaction>
</comment>
<dbReference type="GO" id="GO:0005737">
    <property type="term" value="C:cytoplasm"/>
    <property type="evidence" value="ECO:0007669"/>
    <property type="project" value="UniProtKB-ARBA"/>
</dbReference>
<dbReference type="Gene3D" id="3.20.20.70">
    <property type="entry name" value="Aldolase class I"/>
    <property type="match status" value="1"/>
</dbReference>
<dbReference type="PROSITE" id="PS01085">
    <property type="entry name" value="RIBUL_P_3_EPIMER_1"/>
    <property type="match status" value="1"/>
</dbReference>
<comment type="cofactor">
    <cofactor evidence="4">
        <name>Zn(2+)</name>
        <dbReference type="ChEBI" id="CHEBI:29105"/>
    </cofactor>
</comment>
<evidence type="ECO:0000313" key="11">
    <source>
        <dbReference type="Proteomes" id="UP000029381"/>
    </source>
</evidence>
<reference evidence="10 11" key="1">
    <citation type="submission" date="2014-08" db="EMBL/GenBank/DDBJ databases">
        <title>Genome sequence of Tetragenococcus muriaticus.</title>
        <authorList>
            <person name="Chuea-nongthon C."/>
            <person name="Rodtong S."/>
            <person name="Yongsawatdigul J."/>
            <person name="Steele J.L."/>
            <person name="Liu X.-y."/>
            <person name="Speers J."/>
            <person name="Glasner J.D."/>
            <person name="Neeno-Eckwall E.C."/>
        </authorList>
    </citation>
    <scope>NUCLEOTIDE SEQUENCE [LARGE SCALE GENOMIC DNA]</scope>
    <source>
        <strain evidence="10 11">3MR10-3</strain>
    </source>
</reference>
<protein>
    <recommendedName>
        <fullName evidence="7">ribulose-phosphate 3-epimerase</fullName>
        <ecNumber evidence="7">5.1.3.1</ecNumber>
    </recommendedName>
</protein>
<dbReference type="GO" id="GO:0004750">
    <property type="term" value="F:D-ribulose-phosphate 3-epimerase activity"/>
    <property type="evidence" value="ECO:0007669"/>
    <property type="project" value="UniProtKB-EC"/>
</dbReference>
<evidence type="ECO:0000256" key="6">
    <source>
        <dbReference type="ARBA" id="ARBA00009541"/>
    </source>
</evidence>
<dbReference type="InterPro" id="IPR000056">
    <property type="entry name" value="Ribul_P_3_epim-like"/>
</dbReference>
<comment type="cofactor">
    <cofactor evidence="2">
        <name>Mn(2+)</name>
        <dbReference type="ChEBI" id="CHEBI:29035"/>
    </cofactor>
</comment>
<evidence type="ECO:0000256" key="9">
    <source>
        <dbReference type="ARBA" id="ARBA00023235"/>
    </source>
</evidence>
<dbReference type="Proteomes" id="UP000029381">
    <property type="component" value="Unassembled WGS sequence"/>
</dbReference>
<dbReference type="GO" id="GO:0005975">
    <property type="term" value="P:carbohydrate metabolic process"/>
    <property type="evidence" value="ECO:0007669"/>
    <property type="project" value="InterPro"/>
</dbReference>
<evidence type="ECO:0000256" key="5">
    <source>
        <dbReference type="ARBA" id="ARBA00001954"/>
    </source>
</evidence>
<comment type="caution">
    <text evidence="10">The sequence shown here is derived from an EMBL/GenBank/DDBJ whole genome shotgun (WGS) entry which is preliminary data.</text>
</comment>